<dbReference type="GO" id="GO:0005615">
    <property type="term" value="C:extracellular space"/>
    <property type="evidence" value="ECO:0007669"/>
    <property type="project" value="TreeGrafter"/>
</dbReference>
<dbReference type="SUPFAM" id="SSF56496">
    <property type="entry name" value="Fibrinogen C-terminal domain-like"/>
    <property type="match status" value="1"/>
</dbReference>
<proteinExistence type="evidence at transcript level"/>
<dbReference type="AlphaFoldDB" id="A0A6F9DIB5"/>
<dbReference type="PANTHER" id="PTHR16146">
    <property type="entry name" value="INTELECTIN"/>
    <property type="match status" value="1"/>
</dbReference>
<keyword evidence="1" id="KW-1015">Disulfide bond</keyword>
<name>A0A6F9DIB5_9ASCI</name>
<evidence type="ECO:0000256" key="1">
    <source>
        <dbReference type="ARBA" id="ARBA00023157"/>
    </source>
</evidence>
<dbReference type="EMBL" id="LR786844">
    <property type="protein sequence ID" value="CAB3262706.1"/>
    <property type="molecule type" value="mRNA"/>
</dbReference>
<organism evidence="2">
    <name type="scientific">Phallusia mammillata</name>
    <dbReference type="NCBI Taxonomy" id="59560"/>
    <lineage>
        <taxon>Eukaryota</taxon>
        <taxon>Metazoa</taxon>
        <taxon>Chordata</taxon>
        <taxon>Tunicata</taxon>
        <taxon>Ascidiacea</taxon>
        <taxon>Phlebobranchia</taxon>
        <taxon>Ascidiidae</taxon>
        <taxon>Phallusia</taxon>
    </lineage>
</organism>
<accession>A0A6F9DIB5</accession>
<sequence>MHFQNKKHLITVYCDLEAGGWTLVATVNENGFDEVNYGDAWFFPNHNQLTTDYQNWVNENVFGSIVTCTRSDFKSNAYHDLQASDVMIRHVENNVPVEESSKASFLEYKTNNKFLAENGGNLKNLFVNEYPLQPSNYIYPDVQTTLNNLASRANEVTSEIPGFYDYSYENKNNYITDKESGMYTPRGAFIQLYAGSCDFGPIEYDASYSCKETNTIWSSRKSHPLIGILAVGDVPDIVLSDFSMRVTSYRIIKEPYNNFQGNLTHGNYKMQYHALCRFGVSTKSICDVLFAVINPVDWLSTENFPEYIVLPEASYYGSELRSSPIFSNQMFGYSLFSSLSKEQIDENEIQEAMAKILLSITNTGQDMFSDGLPDINPVLGGLVETFPSVTAEISNFYFYSYEITNTITDNGSGMFGPYGLGVSLPKCNNNDLSFKKDYRCPLSNSIWSSSTSYPFFGLLAVGNFDSSSRLFNIEINSDTPSLSQMKYYNESLSNDNFMLTYDATCKYGLTTPSICDVFFIISSVKIWGSTEARLFVQRSEGVSYQYNMHAVDGPPTNLYMGYTLLSRKNGSELSNQEMTNAMKTILEIVSETQVFCPECDVSKRALTVPVEYTIGDASVVENMLPPSVGPMPTGFLQLRSFGETGSVYALCPAVKVENSFSRFVCVGGVRNKLSHLKEYNDFLDWNGYSGTANNKTYQVGFAHSQKDIDSTIMIFYR</sequence>
<evidence type="ECO:0000313" key="2">
    <source>
        <dbReference type="EMBL" id="CAB3262706.1"/>
    </source>
</evidence>
<dbReference type="InterPro" id="IPR036056">
    <property type="entry name" value="Fibrinogen-like_C"/>
</dbReference>
<gene>
    <name evidence="2" type="primary">LOC100182049-001</name>
</gene>
<reference evidence="2" key="1">
    <citation type="submission" date="2020-04" db="EMBL/GenBank/DDBJ databases">
        <authorList>
            <person name="Neveu A P."/>
        </authorList>
    </citation>
    <scope>NUCLEOTIDE SEQUENCE</scope>
    <source>
        <tissue evidence="2">Whole embryo</tissue>
    </source>
</reference>
<dbReference type="PANTHER" id="PTHR16146:SF46">
    <property type="entry name" value="INTELECTIN-1A-RELATED"/>
    <property type="match status" value="1"/>
</dbReference>
<dbReference type="GO" id="GO:0070492">
    <property type="term" value="F:oligosaccharide binding"/>
    <property type="evidence" value="ECO:0007669"/>
    <property type="project" value="TreeGrafter"/>
</dbReference>
<protein>
    <submittedName>
        <fullName evidence="2">Uncharacterized protein LOC100182049</fullName>
    </submittedName>
</protein>